<keyword evidence="1 5" id="KW-0963">Cytoplasm</keyword>
<accession>A0A7X0VYT9</accession>
<evidence type="ECO:0000313" key="8">
    <source>
        <dbReference type="Proteomes" id="UP000564644"/>
    </source>
</evidence>
<evidence type="ECO:0000256" key="2">
    <source>
        <dbReference type="ARBA" id="ARBA00022723"/>
    </source>
</evidence>
<feature type="binding site" evidence="5">
    <location>
        <position position="157"/>
    </location>
    <ligand>
        <name>Zn(2+)</name>
        <dbReference type="ChEBI" id="CHEBI:29105"/>
    </ligand>
</feature>
<dbReference type="GO" id="GO:0008270">
    <property type="term" value="F:zinc ion binding"/>
    <property type="evidence" value="ECO:0007669"/>
    <property type="project" value="UniProtKB-UniRule"/>
</dbReference>
<keyword evidence="8" id="KW-1185">Reference proteome</keyword>
<comment type="function">
    <text evidence="5">Possible metal-dependent hydrolase.</text>
</comment>
<dbReference type="GO" id="GO:0016787">
    <property type="term" value="F:hydrolase activity"/>
    <property type="evidence" value="ECO:0007669"/>
    <property type="project" value="UniProtKB-UniRule"/>
</dbReference>
<reference evidence="7 8" key="1">
    <citation type="submission" date="2020-08" db="EMBL/GenBank/DDBJ databases">
        <title>Cohnella phylogeny.</title>
        <authorList>
            <person name="Dunlap C."/>
        </authorList>
    </citation>
    <scope>NUCLEOTIDE SEQUENCE [LARGE SCALE GENOMIC DNA]</scope>
    <source>
        <strain evidence="7 8">CBP 2801</strain>
    </source>
</reference>
<feature type="binding site" evidence="5">
    <location>
        <position position="66"/>
    </location>
    <ligand>
        <name>Zn(2+)</name>
        <dbReference type="ChEBI" id="CHEBI:29105"/>
    </ligand>
</feature>
<dbReference type="GO" id="GO:0005737">
    <property type="term" value="C:cytoplasm"/>
    <property type="evidence" value="ECO:0007669"/>
    <property type="project" value="UniProtKB-SubCell"/>
</dbReference>
<evidence type="ECO:0000256" key="1">
    <source>
        <dbReference type="ARBA" id="ARBA00022490"/>
    </source>
</evidence>
<organism evidence="7 8">
    <name type="scientific">Cohnella zeiphila</name>
    <dbReference type="NCBI Taxonomy" id="2761120"/>
    <lineage>
        <taxon>Bacteria</taxon>
        <taxon>Bacillati</taxon>
        <taxon>Bacillota</taxon>
        <taxon>Bacilli</taxon>
        <taxon>Bacillales</taxon>
        <taxon>Paenibacillaceae</taxon>
        <taxon>Cohnella</taxon>
    </lineage>
</organism>
<keyword evidence="4 5" id="KW-0862">Zinc</keyword>
<dbReference type="EC" id="3.-.-.-" evidence="5"/>
<dbReference type="Proteomes" id="UP000564644">
    <property type="component" value="Unassembled WGS sequence"/>
</dbReference>
<feature type="domain" description="DinB-like" evidence="6">
    <location>
        <begin position="30"/>
        <end position="165"/>
    </location>
</feature>
<dbReference type="AlphaFoldDB" id="A0A7X0VYT9"/>
<dbReference type="NCBIfam" id="NF009807">
    <property type="entry name" value="PRK13291.1"/>
    <property type="match status" value="1"/>
</dbReference>
<evidence type="ECO:0000313" key="7">
    <source>
        <dbReference type="EMBL" id="MBB6735070.1"/>
    </source>
</evidence>
<dbReference type="SUPFAM" id="SSF109854">
    <property type="entry name" value="DinB/YfiT-like putative metalloenzymes"/>
    <property type="match status" value="1"/>
</dbReference>
<dbReference type="Gene3D" id="1.20.120.450">
    <property type="entry name" value="dinb family like domain"/>
    <property type="match status" value="1"/>
</dbReference>
<evidence type="ECO:0000259" key="6">
    <source>
        <dbReference type="Pfam" id="PF12867"/>
    </source>
</evidence>
<dbReference type="InterPro" id="IPR024775">
    <property type="entry name" value="DinB-like"/>
</dbReference>
<proteinExistence type="inferred from homology"/>
<feature type="binding site" evidence="5">
    <location>
        <position position="161"/>
    </location>
    <ligand>
        <name>Zn(2+)</name>
        <dbReference type="ChEBI" id="CHEBI:29105"/>
    </ligand>
</feature>
<dbReference type="InterPro" id="IPR034660">
    <property type="entry name" value="DinB/YfiT-like"/>
</dbReference>
<name>A0A7X0VYT9_9BACL</name>
<dbReference type="InterPro" id="IPR023774">
    <property type="entry name" value="Put_metal_dep_hydrolase_YfiT"/>
</dbReference>
<evidence type="ECO:0000256" key="5">
    <source>
        <dbReference type="HAMAP-Rule" id="MF_01256"/>
    </source>
</evidence>
<comment type="subcellular location">
    <subcellularLocation>
        <location evidence="5">Cytoplasm</location>
    </subcellularLocation>
</comment>
<comment type="caution">
    <text evidence="7">The sequence shown here is derived from an EMBL/GenBank/DDBJ whole genome shotgun (WGS) entry which is preliminary data.</text>
</comment>
<comment type="subunit">
    <text evidence="5">Homodimer.</text>
</comment>
<dbReference type="Pfam" id="PF12867">
    <property type="entry name" value="DinB_2"/>
    <property type="match status" value="1"/>
</dbReference>
<keyword evidence="2 5" id="KW-0479">Metal-binding</keyword>
<gene>
    <name evidence="7" type="ORF">H7C18_29565</name>
</gene>
<sequence length="174" mass="19639">MDSWKYPIGEFEPPAANADAEQRQRWIDELASVPEELRRAIEGLGDEQLDTPYRPGGWTPRQVAHHLADASLNGYMRVKLALTEDAPPIKPFEEAAWAALPDSKLPLAPSLALISGLYERWLTLLRSMSETDYARTFVHPASGPWTLDKALAFFAWHGRHHVAQIVSLRERSGW</sequence>
<dbReference type="RefSeq" id="WP_185132720.1">
    <property type="nucleotide sequence ID" value="NZ_JACJVO010000040.1"/>
</dbReference>
<comment type="cofactor">
    <cofactor evidence="5">
        <name>Zn(2+)</name>
        <dbReference type="ChEBI" id="CHEBI:29105"/>
    </cofactor>
    <text evidence="5">Binds 1 zinc ion per subunit.</text>
</comment>
<comment type="similarity">
    <text evidence="5">Belongs to the metal hydrolase YfiT family.</text>
</comment>
<evidence type="ECO:0000256" key="4">
    <source>
        <dbReference type="ARBA" id="ARBA00022833"/>
    </source>
</evidence>
<evidence type="ECO:0000256" key="3">
    <source>
        <dbReference type="ARBA" id="ARBA00022801"/>
    </source>
</evidence>
<keyword evidence="3 5" id="KW-0378">Hydrolase</keyword>
<dbReference type="EMBL" id="JACJVO010000040">
    <property type="protein sequence ID" value="MBB6735070.1"/>
    <property type="molecule type" value="Genomic_DNA"/>
</dbReference>
<protein>
    <recommendedName>
        <fullName evidence="5">Putative metal-dependent hydrolase H7C18_29565</fullName>
        <ecNumber evidence="5">3.-.-.-</ecNumber>
    </recommendedName>
</protein>
<dbReference type="HAMAP" id="MF_01256">
    <property type="entry name" value="YfiT_hydrol"/>
    <property type="match status" value="1"/>
</dbReference>